<dbReference type="Gene3D" id="1.10.510.10">
    <property type="entry name" value="Transferase(Phosphotransferase) domain 1"/>
    <property type="match status" value="1"/>
</dbReference>
<protein>
    <recommendedName>
        <fullName evidence="2">Fungal-type protein kinase domain-containing protein</fullName>
    </recommendedName>
</protein>
<dbReference type="PANTHER" id="PTHR38248">
    <property type="entry name" value="FUNK1 6"/>
    <property type="match status" value="1"/>
</dbReference>
<dbReference type="PANTHER" id="PTHR38248:SF2">
    <property type="entry name" value="FUNK1 11"/>
    <property type="match status" value="1"/>
</dbReference>
<keyword evidence="4" id="KW-1185">Reference proteome</keyword>
<organism evidence="3 4">
    <name type="scientific">Trametes coccinea (strain BRFM310)</name>
    <name type="common">Pycnoporus coccineus</name>
    <dbReference type="NCBI Taxonomy" id="1353009"/>
    <lineage>
        <taxon>Eukaryota</taxon>
        <taxon>Fungi</taxon>
        <taxon>Dikarya</taxon>
        <taxon>Basidiomycota</taxon>
        <taxon>Agaricomycotina</taxon>
        <taxon>Agaricomycetes</taxon>
        <taxon>Polyporales</taxon>
        <taxon>Polyporaceae</taxon>
        <taxon>Trametes</taxon>
    </lineage>
</organism>
<feature type="domain" description="Fungal-type protein kinase" evidence="2">
    <location>
        <begin position="334"/>
        <end position="587"/>
    </location>
</feature>
<dbReference type="SUPFAM" id="SSF56112">
    <property type="entry name" value="Protein kinase-like (PK-like)"/>
    <property type="match status" value="1"/>
</dbReference>
<dbReference type="InterPro" id="IPR011009">
    <property type="entry name" value="Kinase-like_dom_sf"/>
</dbReference>
<sequence length="840" mass="95591">MSHIALVDFDTFERDVLGLGPCHLEDVAALPEKLVKGAKFTFKKVLHGDDSLVEDCIAKQFIAVVKSKTHGKVLQNHDILFTGNRVSESGYKSMVNAGLYPRQHAPAAGQVNWPHIRLLIDFKRADCRLDPFDDSDPRDPEAGTQSGEMVRDQLLDYARVVHKYQHRTCIYSLFVIGPEFRLMRFDNSGIIVTKKQNYAENPRSLLSFLAWFDTLSDEQQGLDPTAMLLTRGSRAYQLMDEFAIENQSDMPHNEGDKVDANPPQPDTSTPPPKPDGPARNTRQRTKAAAAISQLGESYLDAVELVDEDSRVFKYVRDQFRESLDHDWPRYMLSVGQGKAMRIFLVGKPVWTAFWLFGRGTRGYVALDVKTRRFTFLKDCWRPFYEGVDPEGRYLELLNKEATKDRRISVPTVIAHGDVADQVTSTASYVRRCAESSGIDEDQMEYRVYRHYRIVFKDVCLPFTAIRSSRQLVRGLYHCIMTHSAAYETFRLLHRDISAGNVLMLPTLSTKVNENGKRTVTWTGILTDWELAIFVPESDESGTRPEISSHLRRTGTWQFMSVAHIRNHTHQLVSVADELESFFHVFLFYAARLLRHNIPDVRSFVSEYFHRFTVAPGGRRDSSLLKSITMQTGSLEVNRGRPLEFFFICDSSVDQGSKVEAEHHHLNRLFTLMLRYFKARYAIQRWEVWCARKNGVSQPLSTPPPSVSPTSDDEDVALRGTVDSDIMEDDSEDMTDEPSFKPSDQDRKVAKMLQGHLRILNDFWKALGHAGWPKNDVVEDRLPETYDPMELILTLTGMCTPSAMRTTEGDDNGAPSRKRRRAEASESGPSGKGKGKRRCKT</sequence>
<dbReference type="Pfam" id="PF17667">
    <property type="entry name" value="Pkinase_fungal"/>
    <property type="match status" value="2"/>
</dbReference>
<name>A0A1Y2IM99_TRAC3</name>
<feature type="compositionally biased region" description="Pro residues" evidence="1">
    <location>
        <begin position="262"/>
        <end position="275"/>
    </location>
</feature>
<dbReference type="OrthoDB" id="2757515at2759"/>
<proteinExistence type="predicted"/>
<reference evidence="3 4" key="1">
    <citation type="journal article" date="2015" name="Biotechnol. Biofuels">
        <title>Enhanced degradation of softwood versus hardwood by the white-rot fungus Pycnoporus coccineus.</title>
        <authorList>
            <person name="Couturier M."/>
            <person name="Navarro D."/>
            <person name="Chevret D."/>
            <person name="Henrissat B."/>
            <person name="Piumi F."/>
            <person name="Ruiz-Duenas F.J."/>
            <person name="Martinez A.T."/>
            <person name="Grigoriev I.V."/>
            <person name="Riley R."/>
            <person name="Lipzen A."/>
            <person name="Berrin J.G."/>
            <person name="Master E.R."/>
            <person name="Rosso M.N."/>
        </authorList>
    </citation>
    <scope>NUCLEOTIDE SEQUENCE [LARGE SCALE GENOMIC DNA]</scope>
    <source>
        <strain evidence="3 4">BRFM310</strain>
    </source>
</reference>
<feature type="region of interest" description="Disordered" evidence="1">
    <location>
        <begin position="695"/>
        <end position="745"/>
    </location>
</feature>
<feature type="region of interest" description="Disordered" evidence="1">
    <location>
        <begin position="800"/>
        <end position="840"/>
    </location>
</feature>
<evidence type="ECO:0000259" key="2">
    <source>
        <dbReference type="Pfam" id="PF17667"/>
    </source>
</evidence>
<evidence type="ECO:0000313" key="3">
    <source>
        <dbReference type="EMBL" id="OSD02240.1"/>
    </source>
</evidence>
<dbReference type="InterPro" id="IPR040976">
    <property type="entry name" value="Pkinase_fungal"/>
</dbReference>
<gene>
    <name evidence="3" type="ORF">PYCCODRAFT_1477809</name>
</gene>
<evidence type="ECO:0000313" key="4">
    <source>
        <dbReference type="Proteomes" id="UP000193067"/>
    </source>
</evidence>
<feature type="compositionally biased region" description="Acidic residues" evidence="1">
    <location>
        <begin position="724"/>
        <end position="735"/>
    </location>
</feature>
<dbReference type="AlphaFoldDB" id="A0A1Y2IM99"/>
<accession>A0A1Y2IM99</accession>
<feature type="region of interest" description="Disordered" evidence="1">
    <location>
        <begin position="248"/>
        <end position="284"/>
    </location>
</feature>
<evidence type="ECO:0000256" key="1">
    <source>
        <dbReference type="SAM" id="MobiDB-lite"/>
    </source>
</evidence>
<feature type="domain" description="Fungal-type protein kinase" evidence="2">
    <location>
        <begin position="151"/>
        <end position="238"/>
    </location>
</feature>
<dbReference type="EMBL" id="KZ084106">
    <property type="protein sequence ID" value="OSD02240.1"/>
    <property type="molecule type" value="Genomic_DNA"/>
</dbReference>
<dbReference type="Proteomes" id="UP000193067">
    <property type="component" value="Unassembled WGS sequence"/>
</dbReference>